<dbReference type="GO" id="GO:0016747">
    <property type="term" value="F:acyltransferase activity, transferring groups other than amino-acyl groups"/>
    <property type="evidence" value="ECO:0007669"/>
    <property type="project" value="InterPro"/>
</dbReference>
<dbReference type="AlphaFoldDB" id="A0A4R4E347"/>
<dbReference type="SUPFAM" id="SSF55729">
    <property type="entry name" value="Acyl-CoA N-acyltransferases (Nat)"/>
    <property type="match status" value="1"/>
</dbReference>
<name>A0A4R4E347_9BACL</name>
<dbReference type="PROSITE" id="PS51186">
    <property type="entry name" value="GNAT"/>
    <property type="match status" value="1"/>
</dbReference>
<organism evidence="2 3">
    <name type="scientific">Paenibacillus albiflavus</name>
    <dbReference type="NCBI Taxonomy" id="2545760"/>
    <lineage>
        <taxon>Bacteria</taxon>
        <taxon>Bacillati</taxon>
        <taxon>Bacillota</taxon>
        <taxon>Bacilli</taxon>
        <taxon>Bacillales</taxon>
        <taxon>Paenibacillaceae</taxon>
        <taxon>Paenibacillus</taxon>
    </lineage>
</organism>
<proteinExistence type="predicted"/>
<dbReference type="InterPro" id="IPR000182">
    <property type="entry name" value="GNAT_dom"/>
</dbReference>
<evidence type="ECO:0000259" key="1">
    <source>
        <dbReference type="PROSITE" id="PS51186"/>
    </source>
</evidence>
<dbReference type="PANTHER" id="PTHR43792">
    <property type="entry name" value="GNAT FAMILY, PUTATIVE (AFU_ORTHOLOGUE AFUA_3G00765)-RELATED-RELATED"/>
    <property type="match status" value="1"/>
</dbReference>
<evidence type="ECO:0000313" key="2">
    <source>
        <dbReference type="EMBL" id="TCZ73223.1"/>
    </source>
</evidence>
<reference evidence="2 3" key="1">
    <citation type="submission" date="2019-03" db="EMBL/GenBank/DDBJ databases">
        <authorList>
            <person name="Kim M.K.M."/>
        </authorList>
    </citation>
    <scope>NUCLEOTIDE SEQUENCE [LARGE SCALE GENOMIC DNA]</scope>
    <source>
        <strain evidence="2 3">18JY21-1</strain>
    </source>
</reference>
<comment type="caution">
    <text evidence="2">The sequence shown here is derived from an EMBL/GenBank/DDBJ whole genome shotgun (WGS) entry which is preliminary data.</text>
</comment>
<dbReference type="InterPro" id="IPR016181">
    <property type="entry name" value="Acyl_CoA_acyltransferase"/>
</dbReference>
<keyword evidence="2" id="KW-0808">Transferase</keyword>
<protein>
    <submittedName>
        <fullName evidence="2">N-acetyltransferase</fullName>
    </submittedName>
</protein>
<keyword evidence="3" id="KW-1185">Reference proteome</keyword>
<gene>
    <name evidence="2" type="ORF">E0485_21240</name>
</gene>
<dbReference type="Gene3D" id="3.40.630.30">
    <property type="match status" value="1"/>
</dbReference>
<dbReference type="EMBL" id="SKFG01000033">
    <property type="protein sequence ID" value="TCZ73223.1"/>
    <property type="molecule type" value="Genomic_DNA"/>
</dbReference>
<dbReference type="Pfam" id="PF13302">
    <property type="entry name" value="Acetyltransf_3"/>
    <property type="match status" value="1"/>
</dbReference>
<dbReference type="InterPro" id="IPR051531">
    <property type="entry name" value="N-acetyltransferase"/>
</dbReference>
<sequence length="176" mass="20991">MELKERIILSSATLDDVEFIVDIKTSTSLRPYEDLTSSDKEAVRKNVVERIKSDWYKQYIIKFNDTERTAIGELHIHWYVKERESWEVGYCIFPEYREQGYCVEAAKIALKYAFEDWNAHKVVAMCNEFNIASSKVLERIGMVREGVFREELPWQGKWVNQFFYCILDSDYREMKL</sequence>
<dbReference type="Proteomes" id="UP000295418">
    <property type="component" value="Unassembled WGS sequence"/>
</dbReference>
<evidence type="ECO:0000313" key="3">
    <source>
        <dbReference type="Proteomes" id="UP000295418"/>
    </source>
</evidence>
<dbReference type="PANTHER" id="PTHR43792:SF1">
    <property type="entry name" value="N-ACETYLTRANSFERASE DOMAIN-CONTAINING PROTEIN"/>
    <property type="match status" value="1"/>
</dbReference>
<feature type="domain" description="N-acetyltransferase" evidence="1">
    <location>
        <begin position="7"/>
        <end position="164"/>
    </location>
</feature>
<dbReference type="OrthoDB" id="9785602at2"/>
<accession>A0A4R4E347</accession>